<dbReference type="GO" id="GO:0016787">
    <property type="term" value="F:hydrolase activity"/>
    <property type="evidence" value="ECO:0007669"/>
    <property type="project" value="UniProtKB-KW"/>
</dbReference>
<keyword evidence="1" id="KW-0378">Hydrolase</keyword>
<dbReference type="PANTHER" id="PTHR43798:SF31">
    <property type="entry name" value="AB HYDROLASE SUPERFAMILY PROTEIN YCLE"/>
    <property type="match status" value="1"/>
</dbReference>
<dbReference type="OrthoDB" id="53505at2"/>
<protein>
    <submittedName>
        <fullName evidence="3">Proline iminopeptidase</fullName>
    </submittedName>
</protein>
<evidence type="ECO:0000313" key="3">
    <source>
        <dbReference type="EMBL" id="SMO71920.1"/>
    </source>
</evidence>
<sequence>MKKSGTLTIDGFPLSYSIEGEGIPVLVVGSTVYYSQLFTQEIKKKLQFFFVDHRGFVKPPRSLSPEDYQLNLMLDDIESIRQMLNLEEFVILGHSGHAFMALEYARKYPECVKKVVLLNSAPTNSKERQQQSFSFFRDTASDERKRQFEKDIALLERDIEKDPERRFVHMCIRMGAQSFYDYTFDATDLWEGVYTNMQIIDHLWGEVFGSLNLLQSLKHFNKPVFIGLGRYDYLVAPVSLWDPVEDLSLKVEKVIFEHSGHNPMLEEPHEFNKRLVNWIYEVDDFIR</sequence>
<dbReference type="GO" id="GO:0016020">
    <property type="term" value="C:membrane"/>
    <property type="evidence" value="ECO:0007669"/>
    <property type="project" value="TreeGrafter"/>
</dbReference>
<dbReference type="AlphaFoldDB" id="A0A521DLU8"/>
<dbReference type="Pfam" id="PF00561">
    <property type="entry name" value="Abhydrolase_1"/>
    <property type="match status" value="1"/>
</dbReference>
<dbReference type="EMBL" id="FXTI01000006">
    <property type="protein sequence ID" value="SMO71920.1"/>
    <property type="molecule type" value="Genomic_DNA"/>
</dbReference>
<feature type="domain" description="AB hydrolase-1" evidence="2">
    <location>
        <begin position="45"/>
        <end position="268"/>
    </location>
</feature>
<dbReference type="SUPFAM" id="SSF53474">
    <property type="entry name" value="alpha/beta-Hydrolases"/>
    <property type="match status" value="1"/>
</dbReference>
<dbReference type="InterPro" id="IPR000073">
    <property type="entry name" value="AB_hydrolase_1"/>
</dbReference>
<name>A0A521DLU8_9BACL</name>
<evidence type="ECO:0000259" key="2">
    <source>
        <dbReference type="Pfam" id="PF00561"/>
    </source>
</evidence>
<proteinExistence type="predicted"/>
<gene>
    <name evidence="3" type="ORF">SAMN06264849_10694</name>
</gene>
<evidence type="ECO:0000256" key="1">
    <source>
        <dbReference type="ARBA" id="ARBA00022801"/>
    </source>
</evidence>
<keyword evidence="4" id="KW-1185">Reference proteome</keyword>
<dbReference type="InterPro" id="IPR029058">
    <property type="entry name" value="AB_hydrolase_fold"/>
</dbReference>
<dbReference type="InterPro" id="IPR050266">
    <property type="entry name" value="AB_hydrolase_sf"/>
</dbReference>
<dbReference type="Gene3D" id="3.40.50.1820">
    <property type="entry name" value="alpha/beta hydrolase"/>
    <property type="match status" value="1"/>
</dbReference>
<dbReference type="RefSeq" id="WP_142505681.1">
    <property type="nucleotide sequence ID" value="NZ_FXTI01000006.1"/>
</dbReference>
<accession>A0A521DLU8</accession>
<evidence type="ECO:0000313" key="4">
    <source>
        <dbReference type="Proteomes" id="UP000315636"/>
    </source>
</evidence>
<reference evidence="3 4" key="1">
    <citation type="submission" date="2017-05" db="EMBL/GenBank/DDBJ databases">
        <authorList>
            <person name="Varghese N."/>
            <person name="Submissions S."/>
        </authorList>
    </citation>
    <scope>NUCLEOTIDE SEQUENCE [LARGE SCALE GENOMIC DNA]</scope>
    <source>
        <strain evidence="3 4">DSM 45474</strain>
    </source>
</reference>
<dbReference type="PANTHER" id="PTHR43798">
    <property type="entry name" value="MONOACYLGLYCEROL LIPASE"/>
    <property type="match status" value="1"/>
</dbReference>
<organism evidence="3 4">
    <name type="scientific">Melghirimyces algeriensis</name>
    <dbReference type="NCBI Taxonomy" id="910412"/>
    <lineage>
        <taxon>Bacteria</taxon>
        <taxon>Bacillati</taxon>
        <taxon>Bacillota</taxon>
        <taxon>Bacilli</taxon>
        <taxon>Bacillales</taxon>
        <taxon>Thermoactinomycetaceae</taxon>
        <taxon>Melghirimyces</taxon>
    </lineage>
</organism>
<dbReference type="Proteomes" id="UP000315636">
    <property type="component" value="Unassembled WGS sequence"/>
</dbReference>